<gene>
    <name evidence="2" type="ORF">SAMN05216323_101263</name>
</gene>
<dbReference type="RefSeq" id="WP_125869771.1">
    <property type="nucleotide sequence ID" value="NZ_FMYP01000012.1"/>
</dbReference>
<reference evidence="2 3" key="1">
    <citation type="submission" date="2016-09" db="EMBL/GenBank/DDBJ databases">
        <authorList>
            <person name="Capua I."/>
            <person name="De Benedictis P."/>
            <person name="Joannis T."/>
            <person name="Lombin L.H."/>
            <person name="Cattoli G."/>
        </authorList>
    </citation>
    <scope>NUCLEOTIDE SEQUENCE [LARGE SCALE GENOMIC DNA]</scope>
    <source>
        <strain evidence="2 3">A7P-90m</strain>
    </source>
</reference>
<organism evidence="2 3">
    <name type="scientific">Williamwhitmania taraxaci</name>
    <dbReference type="NCBI Taxonomy" id="1640674"/>
    <lineage>
        <taxon>Bacteria</taxon>
        <taxon>Pseudomonadati</taxon>
        <taxon>Bacteroidota</taxon>
        <taxon>Bacteroidia</taxon>
        <taxon>Bacteroidales</taxon>
        <taxon>Williamwhitmaniaceae</taxon>
        <taxon>Williamwhitmania</taxon>
    </lineage>
</organism>
<dbReference type="NCBIfam" id="TIGR04183">
    <property type="entry name" value="Por_Secre_tail"/>
    <property type="match status" value="1"/>
</dbReference>
<evidence type="ECO:0000313" key="2">
    <source>
        <dbReference type="EMBL" id="SDB96430.1"/>
    </source>
</evidence>
<accession>A0A1G6HQB0</accession>
<sequence length="2034" mass="221382">MVIALRPLKSALRLTVLITLFFSITPCLMAADPPFLTEGFESGTIPTGWTREFEKGTVDWRYRNGGYSPNDPNYIVPASASDPTRNPSSAHGGTYNALFQEQSVNNERTKLVTKAINLSTAIKPQLRFWLAQVGWTFGGGLSWDAMRVYYKNTPGGAWTLLKVYDYPIDIWTEVSLYLPNPTSTYYLAFEGHTQWGLGTCIDDIVIEEKGNLNKFVKSVTPLSVPTEFIPSGSNNNPVLGFEVAVSGNQSTCIFDSVEVKSLNTDDANVTTNGVKLFRTSAPIFDASTQVSTASLVGGYAKFDNLNIDLPSGSTYFWITYDILTSAQHGNQLDAMIEAKSIGINDTAYAPTAMSPAGYRVVYETIFNEDFETDNLWTLTGEFERNTPSGLGGSPGNPDPATAHSGSKVLGTDLTGLGTVPYNYEAGITRANAYKATSKTFNVFFYKDLKLTFQRYLNIFVEDSASVDVSKDDGLTWTRIGGNITPTGLNAFIVDNKWTRIENSIPGAASRSKTFKLRFALNNTSFYNYSGWNIDDLILTGDYITKDVTVTEWVTPISRCGFGAAESITIKVANLSAMPTPNKVPLAISLDGGVTWVRDTIRQVINSEETLTYTILPKFDFSSPGPRNNVLVKTELPGDEEPANDQLSYSFYAIPTYATPYTQDFESSSDHWRSTQGNLWEYGTPAKTTINSAYSGSKTWISKFAGSYGTADPSDVVVAYFDNFENSTGWTLTGEFQIGTPTGGGNEDGGFGKPGGAFAGVKVLGTDLTGLGTNPFRYEANINSNSAYAATTPTIDLSGFSSASVSFYRQLNVADGDTAKIQVTKNGIKWYTLWKSEGEITIGADELTEYALPDSLLSTTFQLRFAIAYSNGTVSYSGWVIDNFTISGNQYTAPVAILESPCFNFTSVVKPMFSAYVNHVTEKNIDGAALYYSIDGGTSWTTVGNNGNAYDSRWNWYKDSTVAALGVSGWTGTSHGWYRVAHLLPAIIAGQSSVKFQIRFKADRFNNEYDGIAFDDIRFVDAPNDFGVSAFVSPISACTLASNESVTLKVKNFGIRTAKTGESIGLRINVNRDGNIQSANQLFAIPSDLAVNGEMNFTLSQRFDFSLGGTYNITASTYGEEYPLFYYDTQNDTLLTTVVVNKPYVNLGNTVYTVRPDTLVFDATSAGAIDYRWYSPITSTTPLVTVPDAVLKAPLITMAGGEFRVEVEGGCTAYDTVKIVKLTSDIGLTEITSPVSACELTGNKPFVIKVKNFGTDTLQVGDTVVVSWTVNAGTLVTENVKLTAILLPNAETTLTTIATTNFSAINTYNIEMDAKRPYDETPGNNHKSSVIVVHGFPSFTLSPHFVYQEVTTYLFDAGIWSSYLWHDGSTNQTFTMDTIGWVKVTVTDAFGCPASDSSDVHLKFTDIGLESIISPADLCRPGQPVYPQVIVHHYGTDTLAIGSKINVGYKLNNVTIVTDQVTLNQQSEPGNTFNHTFTIPVDLSTEGTYKFIYWAEAVTNEMRRFNDTLKRTINVYTPISLFLPPKIVTRAAQVILDGGTGYDTYLWSTGETTQTITVTTSDTYTLIVTKNAVCTATASTEVIFVRHDYQLTQFVAPLDLCANPAGQNVSVRLFNNGNDTLKTNQQLSIKLFLEGSLVEEKIFQPTTMLLPATSVDVTFTQPLNVVASGVINLSAELFFASDILASNNTTSKTLNVWPNPVVNLGPDQLLTSGSTVLDAGSGFSQYLWNTGATTQTITVSVSGTYTVTVTSDKGCQGSDQVVINFAASAMTATALITPLPGCIPNIPLDVKVEFTNLSLATLLSGTKIPVGYQFNSGVTQVDTLLLVADLPTSGKVSHTFKQKATISSAGNKSFKAFTYFSLTQGPVSDFLIEALLMPVFKFSLDTIKVSAFPYLLTATGGNSYLWSNGNTTASTLAATPDKYWVQVSLTNGCSVRDTIVVLNINSIGENEFITSLRYYPVPASYELNVETTLKANTDVTIEIVDITGVVIWHQKYGSVDRLMEKIPLNNFKPGTYILRLLTPEGNASNAFIINK</sequence>
<dbReference type="OrthoDB" id="7294637at2"/>
<dbReference type="STRING" id="1640674.SAMN05216323_101263"/>
<dbReference type="InterPro" id="IPR026444">
    <property type="entry name" value="Secre_tail"/>
</dbReference>
<keyword evidence="3" id="KW-1185">Reference proteome</keyword>
<protein>
    <submittedName>
        <fullName evidence="2">Por secretion system C-terminal sorting domain-containing protein</fullName>
    </submittedName>
</protein>
<feature type="domain" description="Secretion system C-terminal sorting" evidence="1">
    <location>
        <begin position="1958"/>
        <end position="2032"/>
    </location>
</feature>
<dbReference type="InterPro" id="IPR013320">
    <property type="entry name" value="ConA-like_dom_sf"/>
</dbReference>
<dbReference type="GO" id="GO:0004553">
    <property type="term" value="F:hydrolase activity, hydrolyzing O-glycosyl compounds"/>
    <property type="evidence" value="ECO:0007669"/>
    <property type="project" value="UniProtKB-ARBA"/>
</dbReference>
<dbReference type="Gene3D" id="2.60.120.200">
    <property type="match status" value="1"/>
</dbReference>
<evidence type="ECO:0000259" key="1">
    <source>
        <dbReference type="Pfam" id="PF18962"/>
    </source>
</evidence>
<evidence type="ECO:0000313" key="3">
    <source>
        <dbReference type="Proteomes" id="UP000199452"/>
    </source>
</evidence>
<dbReference type="SUPFAM" id="SSF49899">
    <property type="entry name" value="Concanavalin A-like lectins/glucanases"/>
    <property type="match status" value="1"/>
</dbReference>
<dbReference type="GO" id="GO:0005975">
    <property type="term" value="P:carbohydrate metabolic process"/>
    <property type="evidence" value="ECO:0007669"/>
    <property type="project" value="UniProtKB-ARBA"/>
</dbReference>
<dbReference type="Proteomes" id="UP000199452">
    <property type="component" value="Unassembled WGS sequence"/>
</dbReference>
<dbReference type="Gene3D" id="2.60.40.740">
    <property type="match status" value="1"/>
</dbReference>
<proteinExistence type="predicted"/>
<dbReference type="EMBL" id="FMYP01000012">
    <property type="protein sequence ID" value="SDB96430.1"/>
    <property type="molecule type" value="Genomic_DNA"/>
</dbReference>
<dbReference type="Pfam" id="PF18962">
    <property type="entry name" value="Por_Secre_tail"/>
    <property type="match status" value="1"/>
</dbReference>
<dbReference type="Gene3D" id="2.60.120.260">
    <property type="entry name" value="Galactose-binding domain-like"/>
    <property type="match status" value="3"/>
</dbReference>
<name>A0A1G6HQB0_9BACT</name>